<dbReference type="RefSeq" id="WP_161797462.1">
    <property type="nucleotide sequence ID" value="NZ_CP018475.1"/>
</dbReference>
<organism evidence="3 4">
    <name type="scientific">Xanthomonas perforans</name>
    <dbReference type="NCBI Taxonomy" id="442694"/>
    <lineage>
        <taxon>Bacteria</taxon>
        <taxon>Pseudomonadati</taxon>
        <taxon>Pseudomonadota</taxon>
        <taxon>Gammaproteobacteria</taxon>
        <taxon>Lysobacterales</taxon>
        <taxon>Lysobacteraceae</taxon>
        <taxon>Xanthomonas</taxon>
    </lineage>
</organism>
<dbReference type="Pfam" id="PF13692">
    <property type="entry name" value="Glyco_trans_1_4"/>
    <property type="match status" value="1"/>
</dbReference>
<dbReference type="PANTHER" id="PTHR46401">
    <property type="entry name" value="GLYCOSYLTRANSFERASE WBBK-RELATED"/>
    <property type="match status" value="1"/>
</dbReference>
<evidence type="ECO:0000313" key="4">
    <source>
        <dbReference type="Proteomes" id="UP000471082"/>
    </source>
</evidence>
<feature type="transmembrane region" description="Helical" evidence="2">
    <location>
        <begin position="83"/>
        <end position="102"/>
    </location>
</feature>
<dbReference type="Gene3D" id="3.40.50.2000">
    <property type="entry name" value="Glycogen Phosphorylase B"/>
    <property type="match status" value="1"/>
</dbReference>
<evidence type="ECO:0000256" key="1">
    <source>
        <dbReference type="ARBA" id="ARBA00022679"/>
    </source>
</evidence>
<comment type="caution">
    <text evidence="3">The sequence shown here is derived from an EMBL/GenBank/DDBJ whole genome shotgun (WGS) entry which is preliminary data.</text>
</comment>
<name>A0A6P0FLG0_XANPE</name>
<proteinExistence type="predicted"/>
<sequence>MIAGYYATGSGYPNGEITQEILGTISHVNVVDCGYSMPPGTKLWESIEKRPLAKMDVLWKLLTRNLYSALTVLRVKKPGDIIYVRYPGIFFLLIMSLVPVKFRPVLVADAFISLWESWSVNRAKGSRIFAKILFSLEKIALTTCTRIIVDTTANSAYIAKTFSIAKEKIEAIPLGLKLVQSKQPTQNYSTPEVTSVLFVGTFIPLHGIGVIIEAMRLLKSHGDFNFKFIGDGAEAYKLETAIKSDKDFPAIEWIRTWQSPSQLTEAITHSDICLGIFSGDEKSRRVLPYKLYIYMMLARCVISQSNYSLPAGIQEHLPILKVPPDDPNALAKAIQFLRDNPLEREKYSISAENFYKNYLSHAPIKENWMRIISELSS</sequence>
<keyword evidence="2" id="KW-1133">Transmembrane helix</keyword>
<protein>
    <submittedName>
        <fullName evidence="3">Glycosyltransferase family 4 protein</fullName>
    </submittedName>
</protein>
<evidence type="ECO:0000256" key="2">
    <source>
        <dbReference type="SAM" id="Phobius"/>
    </source>
</evidence>
<dbReference type="AlphaFoldDB" id="A0A6P0FLG0"/>
<dbReference type="EMBL" id="JAAGYU010000096">
    <property type="protein sequence ID" value="NEL78034.1"/>
    <property type="molecule type" value="Genomic_DNA"/>
</dbReference>
<keyword evidence="2" id="KW-0812">Transmembrane</keyword>
<accession>A0A6P0FLG0</accession>
<dbReference type="SUPFAM" id="SSF53756">
    <property type="entry name" value="UDP-Glycosyltransferase/glycogen phosphorylase"/>
    <property type="match status" value="1"/>
</dbReference>
<reference evidence="3 4" key="1">
    <citation type="submission" date="2019-11" db="EMBL/GenBank/DDBJ databases">
        <title>Genome-resolved metagenomics to study the prevalence of co-infection and intraspecific heterogeneity among plant pathogen metapopulations.</title>
        <authorList>
            <person name="Newberry E."/>
            <person name="Bhandari R."/>
            <person name="Kemble J."/>
            <person name="Sikora E."/>
            <person name="Potnis N."/>
        </authorList>
    </citation>
    <scope>NUCLEOTIDE SEQUENCE [LARGE SCALE GENOMIC DNA]</scope>
    <source>
        <strain evidence="3">Xp_Tom_Tuscaloosa_18b</strain>
    </source>
</reference>
<dbReference type="Proteomes" id="UP000471082">
    <property type="component" value="Unassembled WGS sequence"/>
</dbReference>
<evidence type="ECO:0000313" key="3">
    <source>
        <dbReference type="EMBL" id="NEL78034.1"/>
    </source>
</evidence>
<dbReference type="GO" id="GO:0009103">
    <property type="term" value="P:lipopolysaccharide biosynthetic process"/>
    <property type="evidence" value="ECO:0007669"/>
    <property type="project" value="TreeGrafter"/>
</dbReference>
<keyword evidence="1 3" id="KW-0808">Transferase</keyword>
<gene>
    <name evidence="3" type="ORF">G3W61_17570</name>
</gene>
<keyword evidence="2" id="KW-0472">Membrane</keyword>
<dbReference type="GO" id="GO:0016757">
    <property type="term" value="F:glycosyltransferase activity"/>
    <property type="evidence" value="ECO:0007669"/>
    <property type="project" value="TreeGrafter"/>
</dbReference>
<dbReference type="PANTHER" id="PTHR46401:SF2">
    <property type="entry name" value="GLYCOSYLTRANSFERASE WBBK-RELATED"/>
    <property type="match status" value="1"/>
</dbReference>